<keyword evidence="3" id="KW-0677">Repeat</keyword>
<feature type="transmembrane region" description="Helical" evidence="4">
    <location>
        <begin position="44"/>
        <end position="64"/>
    </location>
</feature>
<organism evidence="5 6">
    <name type="scientific">Daphnia magna</name>
    <dbReference type="NCBI Taxonomy" id="35525"/>
    <lineage>
        <taxon>Eukaryota</taxon>
        <taxon>Metazoa</taxon>
        <taxon>Ecdysozoa</taxon>
        <taxon>Arthropoda</taxon>
        <taxon>Crustacea</taxon>
        <taxon>Branchiopoda</taxon>
        <taxon>Diplostraca</taxon>
        <taxon>Cladocera</taxon>
        <taxon>Anomopoda</taxon>
        <taxon>Daphniidae</taxon>
        <taxon>Daphnia</taxon>
    </lineage>
</organism>
<dbReference type="InterPro" id="IPR052286">
    <property type="entry name" value="Wnt_signaling_inhibitor"/>
</dbReference>
<dbReference type="Gene3D" id="3.80.10.10">
    <property type="entry name" value="Ribonuclease Inhibitor"/>
    <property type="match status" value="2"/>
</dbReference>
<dbReference type="SUPFAM" id="SSF52058">
    <property type="entry name" value="L domain-like"/>
    <property type="match status" value="1"/>
</dbReference>
<evidence type="ECO:0000313" key="6">
    <source>
        <dbReference type="Proteomes" id="UP001234178"/>
    </source>
</evidence>
<sequence length="444" mass="50096">MVTTFLQTTPLCVPWKCAVQESHINHGAVLGTQELNPQPVESSLLIVMLFILFLVLTMDALIIVRHYTFRDAFVCNDYSPCVCEIYEPYGLVVHCGDAVNDKLSVTVLDVRKALNSTKVRHIYWLDLVSLSTESQSSDIINIPADLLNGKSVDRIAINCSSIAGPLRLEIHPDAFRSSLQHIGHFEVAGCDLSRLDFDFLANSSRLMSLSITRSIHFQGFPPMAFLARLTSLRVYECLDFQYWNQIADRLPLLESLFLDGTQLGDRSVNKLVNSIASSPTGNETLQQLSLWENRLTRVPDGVSSFKKLSYANFFGNAIRTIPRGSLAFSQDVRVTFLILSKNELTDIEPGAFQGDFTEALVYLDFNRLARFDSAVYEDMLQQMSYVTSTAGLYVHNNPFVCDDCHLSWLIRDKRYLLKRVHNGRCSNGTQFENLNPRGYDHCLP</sequence>
<evidence type="ECO:0000313" key="5">
    <source>
        <dbReference type="EMBL" id="KAK4009033.1"/>
    </source>
</evidence>
<gene>
    <name evidence="5" type="ORF">OUZ56_014174</name>
</gene>
<reference evidence="5 6" key="1">
    <citation type="journal article" date="2023" name="Nucleic Acids Res.">
        <title>The hologenome of Daphnia magna reveals possible DNA methylation and microbiome-mediated evolution of the host genome.</title>
        <authorList>
            <person name="Chaturvedi A."/>
            <person name="Li X."/>
            <person name="Dhandapani V."/>
            <person name="Marshall H."/>
            <person name="Kissane S."/>
            <person name="Cuenca-Cambronero M."/>
            <person name="Asole G."/>
            <person name="Calvet F."/>
            <person name="Ruiz-Romero M."/>
            <person name="Marangio P."/>
            <person name="Guigo R."/>
            <person name="Rago D."/>
            <person name="Mirbahai L."/>
            <person name="Eastwood N."/>
            <person name="Colbourne J.K."/>
            <person name="Zhou J."/>
            <person name="Mallon E."/>
            <person name="Orsini L."/>
        </authorList>
    </citation>
    <scope>NUCLEOTIDE SEQUENCE [LARGE SCALE GENOMIC DNA]</scope>
    <source>
        <strain evidence="5">LRV0_1</strain>
    </source>
</reference>
<keyword evidence="6" id="KW-1185">Reference proteome</keyword>
<name>A0ABQ9Z812_9CRUS</name>
<keyword evidence="4" id="KW-0812">Transmembrane</keyword>
<evidence type="ECO:0000256" key="4">
    <source>
        <dbReference type="SAM" id="Phobius"/>
    </source>
</evidence>
<evidence type="ECO:0000256" key="2">
    <source>
        <dbReference type="ARBA" id="ARBA00022729"/>
    </source>
</evidence>
<dbReference type="PANTHER" id="PTHR24364">
    <property type="entry name" value="LP06937P"/>
    <property type="match status" value="1"/>
</dbReference>
<accession>A0ABQ9Z812</accession>
<dbReference type="Proteomes" id="UP001234178">
    <property type="component" value="Unassembled WGS sequence"/>
</dbReference>
<proteinExistence type="predicted"/>
<comment type="caution">
    <text evidence="5">The sequence shown here is derived from an EMBL/GenBank/DDBJ whole genome shotgun (WGS) entry which is preliminary data.</text>
</comment>
<keyword evidence="1" id="KW-0433">Leucine-rich repeat</keyword>
<keyword evidence="4" id="KW-1133">Transmembrane helix</keyword>
<evidence type="ECO:0000256" key="3">
    <source>
        <dbReference type="ARBA" id="ARBA00022737"/>
    </source>
</evidence>
<protein>
    <submittedName>
        <fullName evidence="5">Uncharacterized protein</fullName>
    </submittedName>
</protein>
<dbReference type="EMBL" id="JAOYFB010000002">
    <property type="protein sequence ID" value="KAK4009033.1"/>
    <property type="molecule type" value="Genomic_DNA"/>
</dbReference>
<keyword evidence="2" id="KW-0732">Signal</keyword>
<evidence type="ECO:0000256" key="1">
    <source>
        <dbReference type="ARBA" id="ARBA00022614"/>
    </source>
</evidence>
<dbReference type="PANTHER" id="PTHR24364:SF18">
    <property type="entry name" value="LP06937P"/>
    <property type="match status" value="1"/>
</dbReference>
<dbReference type="InterPro" id="IPR032675">
    <property type="entry name" value="LRR_dom_sf"/>
</dbReference>
<keyword evidence="4" id="KW-0472">Membrane</keyword>